<keyword evidence="5" id="KW-1185">Reference proteome</keyword>
<name>A0AAD9VGH3_ACRCE</name>
<dbReference type="AlphaFoldDB" id="A0AAD9VGH3"/>
<dbReference type="Pfam" id="PF25815">
    <property type="entry name" value="CTHRC1_C"/>
    <property type="match status" value="3"/>
</dbReference>
<feature type="signal peptide" evidence="2">
    <location>
        <begin position="1"/>
        <end position="19"/>
    </location>
</feature>
<accession>A0AAD9VGH3</accession>
<feature type="chain" id="PRO_5041949783" evidence="2">
    <location>
        <begin position="20"/>
        <end position="870"/>
    </location>
</feature>
<dbReference type="InterPro" id="IPR008160">
    <property type="entry name" value="Collagen"/>
</dbReference>
<dbReference type="InterPro" id="IPR057873">
    <property type="entry name" value="CTHRC1_C"/>
</dbReference>
<feature type="region of interest" description="Disordered" evidence="1">
    <location>
        <begin position="40"/>
        <end position="148"/>
    </location>
</feature>
<keyword evidence="4" id="KW-0176">Collagen</keyword>
<dbReference type="Gene3D" id="1.20.5.320">
    <property type="entry name" value="6-Phosphogluconate Dehydrogenase, domain 3"/>
    <property type="match status" value="1"/>
</dbReference>
<evidence type="ECO:0000256" key="2">
    <source>
        <dbReference type="SAM" id="SignalP"/>
    </source>
</evidence>
<keyword evidence="2" id="KW-0732">Signal</keyword>
<dbReference type="PANTHER" id="PTHR24637:SF421">
    <property type="entry name" value="CUTICLE COLLAGEN DPY-2"/>
    <property type="match status" value="1"/>
</dbReference>
<feature type="region of interest" description="Disordered" evidence="1">
    <location>
        <begin position="630"/>
        <end position="726"/>
    </location>
</feature>
<dbReference type="Proteomes" id="UP001249851">
    <property type="component" value="Unassembled WGS sequence"/>
</dbReference>
<feature type="domain" description="CTHRC1 C-terminal" evidence="3">
    <location>
        <begin position="151"/>
        <end position="266"/>
    </location>
</feature>
<dbReference type="GO" id="GO:0005581">
    <property type="term" value="C:collagen trimer"/>
    <property type="evidence" value="ECO:0007669"/>
    <property type="project" value="UniProtKB-KW"/>
</dbReference>
<sequence>MNLFTTLALQNVIFLTACAQLFRPWTGQDCQRLTRECDQVTRGSEGAPGPKGATGNQGNVGPIGAKGNRGARGPPGRLSPGQVSPVQAPQGDPGERGRPGVPGDPGDPGFSGRRGRKGYQGFPGNKGAQGKEGNRGDDGAPGNVGSPGTLGSWTRCSWEINRSADTGLLKECIFTKQVSNSVLHVVYEGNLQVGLCKDCCKRWFFVFDNKECTNPGSIDGIMSGGLSLDYPFYAYGRIEGFCENTFLTGPVRVGLRMENCPDYVSSSTPYNLQLYNRYGSLLVQENLSEGTEMRLTSTFVLVFWTFVSVIDCQVNINWDRRECREMMESCELLSGLPGLPGPAGTKGVFGQAGPKGAKGNKGFPGEPGNPGTREGFPVKGEKGQKGENGAKGAKGFRGNEGLLGNLGVQGSLGSTGLKGDRGRKGEIGPTGEDGETGATKLNWKQCVFTPDMTTTTGELTYCTFFKESSETSLQVTYQGETHIGLCEDCCKTWYFTFDNLTCTDPANIDAVFSALHLPRTGVDKNTLPSHMHGTISGHCNSVPRGSVRIGLSLNDCLGYPANELSFTPVIKLNSRIIIQEVLAPQICFNYAWDFSTIDVDNALSASTNSTKDTLGKTFVEGGCGQYFTGGPGIKGTKGDPGAAGPPGPRGIRGERGFKGSSYTADRLPVYGQKGNKGEPGFSGSKGQPGRSGRKGTSGAPGDKGERGPKGKLGSPGFPGVKGLKGSQGIPGSVNNWKTCSWNHDPQQQYGLLKECLFDKRNQRSVLHVIFEGSMRVGFCNTCCKRWFFAFDGTECQNSNIEARLKGSKSFSGMEYRHVRLEGYCAHSAGQVSVELWVEDCTGHRRASTIPFTLVNVNPRITVEEMTLTEI</sequence>
<organism evidence="4 5">
    <name type="scientific">Acropora cervicornis</name>
    <name type="common">Staghorn coral</name>
    <dbReference type="NCBI Taxonomy" id="6130"/>
    <lineage>
        <taxon>Eukaryota</taxon>
        <taxon>Metazoa</taxon>
        <taxon>Cnidaria</taxon>
        <taxon>Anthozoa</taxon>
        <taxon>Hexacorallia</taxon>
        <taxon>Scleractinia</taxon>
        <taxon>Astrocoeniina</taxon>
        <taxon>Acroporidae</taxon>
        <taxon>Acropora</taxon>
    </lineage>
</organism>
<feature type="region of interest" description="Disordered" evidence="1">
    <location>
        <begin position="413"/>
        <end position="436"/>
    </location>
</feature>
<evidence type="ECO:0000313" key="4">
    <source>
        <dbReference type="EMBL" id="KAK2573693.1"/>
    </source>
</evidence>
<feature type="domain" description="CTHRC1 C-terminal" evidence="3">
    <location>
        <begin position="440"/>
        <end position="563"/>
    </location>
</feature>
<evidence type="ECO:0000313" key="5">
    <source>
        <dbReference type="Proteomes" id="UP001249851"/>
    </source>
</evidence>
<feature type="region of interest" description="Disordered" evidence="1">
    <location>
        <begin position="350"/>
        <end position="396"/>
    </location>
</feature>
<gene>
    <name evidence="4" type="ORF">P5673_001379</name>
</gene>
<dbReference type="PANTHER" id="PTHR24637">
    <property type="entry name" value="COLLAGEN"/>
    <property type="match status" value="1"/>
</dbReference>
<dbReference type="Pfam" id="PF01391">
    <property type="entry name" value="Collagen"/>
    <property type="match status" value="3"/>
</dbReference>
<comment type="caution">
    <text evidence="4">The sequence shown here is derived from an EMBL/GenBank/DDBJ whole genome shotgun (WGS) entry which is preliminary data.</text>
</comment>
<proteinExistence type="predicted"/>
<feature type="domain" description="CTHRC1 C-terminal" evidence="3">
    <location>
        <begin position="733"/>
        <end position="848"/>
    </location>
</feature>
<reference evidence="4" key="1">
    <citation type="journal article" date="2023" name="G3 (Bethesda)">
        <title>Whole genome assembly and annotation of the endangered Caribbean coral Acropora cervicornis.</title>
        <authorList>
            <person name="Selwyn J.D."/>
            <person name="Vollmer S.V."/>
        </authorList>
    </citation>
    <scope>NUCLEOTIDE SEQUENCE</scope>
    <source>
        <strain evidence="4">K2</strain>
    </source>
</reference>
<dbReference type="EMBL" id="JARQWQ010000002">
    <property type="protein sequence ID" value="KAK2573693.1"/>
    <property type="molecule type" value="Genomic_DNA"/>
</dbReference>
<protein>
    <submittedName>
        <fullName evidence="4">Collagen triple helix repeat-containing protein 1</fullName>
    </submittedName>
</protein>
<evidence type="ECO:0000259" key="3">
    <source>
        <dbReference type="Pfam" id="PF25815"/>
    </source>
</evidence>
<evidence type="ECO:0000256" key="1">
    <source>
        <dbReference type="SAM" id="MobiDB-lite"/>
    </source>
</evidence>
<reference evidence="4" key="2">
    <citation type="journal article" date="2023" name="Science">
        <title>Genomic signatures of disease resistance in endangered staghorn corals.</title>
        <authorList>
            <person name="Vollmer S.V."/>
            <person name="Selwyn J.D."/>
            <person name="Despard B.A."/>
            <person name="Roesel C.L."/>
        </authorList>
    </citation>
    <scope>NUCLEOTIDE SEQUENCE</scope>
    <source>
        <strain evidence="4">K2</strain>
    </source>
</reference>